<sequence length="262" mass="29381">MTTVRDVEHVEPASLDYLCKFAKNNTISVVSSVPSTLVPNIHHGTTAAAAATAIQPPNVILFPVAYHDHQHEVVQKERKITVFHSAPTGLKRTVERPISTPLDLSKRRRDDDSGSSGTATPTNAARTSHSDVEKPFLCACGISFSADETLKAHRQYYCKMVERRIDNRDPPKKVKARCSQCEYEPGSLSQLSVHVRTVHNEVQAYVCRLCGYRGFSLRGIRSHMRSHSELDAMKFEFLLANHIAKVKTERKTPENQESMDQE</sequence>
<keyword evidence="4" id="KW-1185">Reference proteome</keyword>
<name>A0A0D8Y8Z4_DICVI</name>
<dbReference type="STRING" id="29172.A0A0D8Y8Z4"/>
<gene>
    <name evidence="3" type="ORF">DICVIV_02728</name>
</gene>
<dbReference type="GO" id="GO:0007507">
    <property type="term" value="P:heart development"/>
    <property type="evidence" value="ECO:0007669"/>
    <property type="project" value="TreeGrafter"/>
</dbReference>
<feature type="domain" description="C2H2-type" evidence="2">
    <location>
        <begin position="176"/>
        <end position="199"/>
    </location>
</feature>
<organism evidence="3 4">
    <name type="scientific">Dictyocaulus viviparus</name>
    <name type="common">Bovine lungworm</name>
    <dbReference type="NCBI Taxonomy" id="29172"/>
    <lineage>
        <taxon>Eukaryota</taxon>
        <taxon>Metazoa</taxon>
        <taxon>Ecdysozoa</taxon>
        <taxon>Nematoda</taxon>
        <taxon>Chromadorea</taxon>
        <taxon>Rhabditida</taxon>
        <taxon>Rhabditina</taxon>
        <taxon>Rhabditomorpha</taxon>
        <taxon>Strongyloidea</taxon>
        <taxon>Metastrongylidae</taxon>
        <taxon>Dictyocaulus</taxon>
    </lineage>
</organism>
<feature type="region of interest" description="Disordered" evidence="1">
    <location>
        <begin position="92"/>
        <end position="128"/>
    </location>
</feature>
<dbReference type="InterPro" id="IPR039746">
    <property type="entry name" value="FOG"/>
</dbReference>
<dbReference type="EMBL" id="KN716191">
    <property type="protein sequence ID" value="KJH51061.1"/>
    <property type="molecule type" value="Genomic_DNA"/>
</dbReference>
<dbReference type="InterPro" id="IPR036236">
    <property type="entry name" value="Znf_C2H2_sf"/>
</dbReference>
<reference evidence="3 4" key="1">
    <citation type="submission" date="2013-11" db="EMBL/GenBank/DDBJ databases">
        <title>Draft genome of the bovine lungworm Dictyocaulus viviparus.</title>
        <authorList>
            <person name="Mitreva M."/>
        </authorList>
    </citation>
    <scope>NUCLEOTIDE SEQUENCE [LARGE SCALE GENOMIC DNA]</scope>
    <source>
        <strain evidence="3 4">HannoverDv2000</strain>
    </source>
</reference>
<evidence type="ECO:0000256" key="1">
    <source>
        <dbReference type="SAM" id="MobiDB-lite"/>
    </source>
</evidence>
<evidence type="ECO:0000313" key="3">
    <source>
        <dbReference type="EMBL" id="KJH51061.1"/>
    </source>
</evidence>
<dbReference type="PANTHER" id="PTHR12958">
    <property type="entry name" value="FRIEND OF GATA2-RELATED"/>
    <property type="match status" value="1"/>
</dbReference>
<proteinExistence type="predicted"/>
<evidence type="ECO:0000259" key="2">
    <source>
        <dbReference type="SMART" id="SM00355"/>
    </source>
</evidence>
<evidence type="ECO:0000313" key="4">
    <source>
        <dbReference type="Proteomes" id="UP000053766"/>
    </source>
</evidence>
<dbReference type="GO" id="GO:0030154">
    <property type="term" value="P:cell differentiation"/>
    <property type="evidence" value="ECO:0007669"/>
    <property type="project" value="TreeGrafter"/>
</dbReference>
<dbReference type="AlphaFoldDB" id="A0A0D8Y8Z4"/>
<dbReference type="InterPro" id="IPR013087">
    <property type="entry name" value="Znf_C2H2_type"/>
</dbReference>
<dbReference type="SMART" id="SM00355">
    <property type="entry name" value="ZnF_C2H2"/>
    <property type="match status" value="2"/>
</dbReference>
<accession>A0A0D8Y8Z4</accession>
<dbReference type="Proteomes" id="UP000053766">
    <property type="component" value="Unassembled WGS sequence"/>
</dbReference>
<feature type="compositionally biased region" description="Polar residues" evidence="1">
    <location>
        <begin position="118"/>
        <end position="127"/>
    </location>
</feature>
<reference evidence="4" key="2">
    <citation type="journal article" date="2016" name="Sci. Rep.">
        <title>Dictyocaulus viviparus genome, variome and transcriptome elucidate lungworm biology and support future intervention.</title>
        <authorList>
            <person name="McNulty S.N."/>
            <person name="Strube C."/>
            <person name="Rosa B.A."/>
            <person name="Martin J.C."/>
            <person name="Tyagi R."/>
            <person name="Choi Y.J."/>
            <person name="Wang Q."/>
            <person name="Hallsworth Pepin K."/>
            <person name="Zhang X."/>
            <person name="Ozersky P."/>
            <person name="Wilson R.K."/>
            <person name="Sternberg P.W."/>
            <person name="Gasser R.B."/>
            <person name="Mitreva M."/>
        </authorList>
    </citation>
    <scope>NUCLEOTIDE SEQUENCE [LARGE SCALE GENOMIC DNA]</scope>
    <source>
        <strain evidence="4">HannoverDv2000</strain>
    </source>
</reference>
<dbReference type="OrthoDB" id="6077919at2759"/>
<dbReference type="SUPFAM" id="SSF57667">
    <property type="entry name" value="beta-beta-alpha zinc fingers"/>
    <property type="match status" value="1"/>
</dbReference>
<dbReference type="GO" id="GO:0061629">
    <property type="term" value="F:RNA polymerase II-specific DNA-binding transcription factor binding"/>
    <property type="evidence" value="ECO:0007669"/>
    <property type="project" value="InterPro"/>
</dbReference>
<dbReference type="Gene3D" id="3.30.160.60">
    <property type="entry name" value="Classic Zinc Finger"/>
    <property type="match status" value="1"/>
</dbReference>
<dbReference type="PANTHER" id="PTHR12958:SF3">
    <property type="entry name" value="ZINC FINGER PROTEIN USH"/>
    <property type="match status" value="1"/>
</dbReference>
<feature type="domain" description="C2H2-type" evidence="2">
    <location>
        <begin position="205"/>
        <end position="227"/>
    </location>
</feature>
<dbReference type="GO" id="GO:0005634">
    <property type="term" value="C:nucleus"/>
    <property type="evidence" value="ECO:0007669"/>
    <property type="project" value="TreeGrafter"/>
</dbReference>
<dbReference type="GO" id="GO:0045944">
    <property type="term" value="P:positive regulation of transcription by RNA polymerase II"/>
    <property type="evidence" value="ECO:0007669"/>
    <property type="project" value="TreeGrafter"/>
</dbReference>
<protein>
    <submittedName>
        <fullName evidence="3">Zinc finger, C2H2 type</fullName>
    </submittedName>
</protein>
<dbReference type="GO" id="GO:0000122">
    <property type="term" value="P:negative regulation of transcription by RNA polymerase II"/>
    <property type="evidence" value="ECO:0007669"/>
    <property type="project" value="TreeGrafter"/>
</dbReference>